<evidence type="ECO:0000313" key="2">
    <source>
        <dbReference type="Proteomes" id="UP000180098"/>
    </source>
</evidence>
<organism evidence="1 2">
    <name type="scientific">Anaerobacillus arseniciselenatis</name>
    <dbReference type="NCBI Taxonomy" id="85682"/>
    <lineage>
        <taxon>Bacteria</taxon>
        <taxon>Bacillati</taxon>
        <taxon>Bacillota</taxon>
        <taxon>Bacilli</taxon>
        <taxon>Bacillales</taxon>
        <taxon>Bacillaceae</taxon>
        <taxon>Anaerobacillus</taxon>
    </lineage>
</organism>
<comment type="caution">
    <text evidence="1">The sequence shown here is derived from an EMBL/GenBank/DDBJ whole genome shotgun (WGS) entry which is preliminary data.</text>
</comment>
<dbReference type="Proteomes" id="UP000180098">
    <property type="component" value="Unassembled WGS sequence"/>
</dbReference>
<dbReference type="AlphaFoldDB" id="A0A1S2LTE4"/>
<gene>
    <name evidence="1" type="ORF">BKP35_01950</name>
</gene>
<sequence>MNRLQFLAELRKSLIDTTKGITFPVISEEIEKLDEVADHIVGIQWFPLKTMSPSSFLGAQDRFINNHSILFFSDGKSLKAYEKKCISCNCLAQWITYEKKLKCFSCDKTYDVQKDSGELTCERHSMKETNGEWFIGLKSQ</sequence>
<dbReference type="OrthoDB" id="2696394at2"/>
<dbReference type="EMBL" id="MLQQ01000001">
    <property type="protein sequence ID" value="OIJ15778.1"/>
    <property type="molecule type" value="Genomic_DNA"/>
</dbReference>
<evidence type="ECO:0008006" key="3">
    <source>
        <dbReference type="Google" id="ProtNLM"/>
    </source>
</evidence>
<keyword evidence="2" id="KW-1185">Reference proteome</keyword>
<proteinExistence type="predicted"/>
<accession>A0A1S2LTE4</accession>
<evidence type="ECO:0000313" key="1">
    <source>
        <dbReference type="EMBL" id="OIJ15778.1"/>
    </source>
</evidence>
<name>A0A1S2LTE4_9BACI</name>
<dbReference type="RefSeq" id="WP_071311703.1">
    <property type="nucleotide sequence ID" value="NZ_MLQQ01000001.1"/>
</dbReference>
<protein>
    <recommendedName>
        <fullName evidence="3">Rieske domain-containing protein</fullName>
    </recommendedName>
</protein>
<reference evidence="1 2" key="1">
    <citation type="submission" date="2016-10" db="EMBL/GenBank/DDBJ databases">
        <title>Draft genome sequences of four alkaliphilic bacteria belonging to the Anaerobacillus genus.</title>
        <authorList>
            <person name="Bassil N.M."/>
            <person name="Lloyd J.R."/>
        </authorList>
    </citation>
    <scope>NUCLEOTIDE SEQUENCE [LARGE SCALE GENOMIC DNA]</scope>
    <source>
        <strain evidence="1 2">DSM 15340</strain>
    </source>
</reference>